<evidence type="ECO:0000256" key="3">
    <source>
        <dbReference type="SAM" id="Phobius"/>
    </source>
</evidence>
<dbReference type="PANTHER" id="PTHR24123">
    <property type="entry name" value="ANKYRIN REPEAT-CONTAINING"/>
    <property type="match status" value="1"/>
</dbReference>
<sequence>MSKPAIPHYEINSIVQKKQEKGQQFFSAIESGNSVEVKRLYKECRFIEANKISGNKAKISPLLLATLCQHTSIVKFLVEETDWGTCSWNEDNESPLSEAIKSGNSEIVKILVNPLFKSHYFLQCLKDKNGNTPLHYVGQLTDPKIRKEIATILIEAGMYIYFENNEGKKPEHFEEMLVIERDCQNRFSNKIRKNFLLSFENLTPRKLGLIVLAIIGIGFSPLLISSPIVVFSLCGLLISYFIASALCNDHSETIKINQIKEDFEYMLKHGLVNQAKLTKYQSLVPVEHRISTNHSLELAVCSENINEIRLFMNAGASVNPSMIDTAITKGNFQLFCFLIDKTLKASGRTVITEDHIKEIIVCNRVRMLEYLLKKGIELPATVDTHPTSVIYKIWRTQPQKKERVSLLEFAKRFSQNKKIIQLIEKELAKKKPPTKVVAPLFEGKRQNVHQVSTKKVIPEKVPVRKQLHTASKYNKVMH</sequence>
<evidence type="ECO:0000313" key="4">
    <source>
        <dbReference type="EMBL" id="KRG22692.1"/>
    </source>
</evidence>
<evidence type="ECO:0000256" key="2">
    <source>
        <dbReference type="ARBA" id="ARBA00023043"/>
    </source>
</evidence>
<organism evidence="4">
    <name type="scientific">Candidatus Berkiella aquae</name>
    <dbReference type="NCBI Taxonomy" id="295108"/>
    <lineage>
        <taxon>Bacteria</taxon>
        <taxon>Pseudomonadati</taxon>
        <taxon>Pseudomonadota</taxon>
        <taxon>Gammaproteobacteria</taxon>
        <taxon>Candidatus Berkiellales</taxon>
        <taxon>Candidatus Berkiellaceae</taxon>
        <taxon>Candidatus Berkiella</taxon>
    </lineage>
</organism>
<reference evidence="5" key="2">
    <citation type="journal article" date="2016" name="Genome Announc.">
        <title>Draft Genome Sequences of Two Novel Amoeba-Resistant Intranuclear Bacteria, 'Candidatus Berkiella cookevillensis' and 'Candidatus Berkiella aquae'.</title>
        <authorList>
            <person name="Mehari Y.T."/>
            <person name="Arivett B.A."/>
            <person name="Farone A.L."/>
            <person name="Gunderson J.H."/>
            <person name="Farone M.B."/>
        </authorList>
    </citation>
    <scope>NUCLEOTIDE SEQUENCE</scope>
    <source>
        <strain evidence="5">HT99</strain>
    </source>
</reference>
<keyword evidence="6" id="KW-1185">Reference proteome</keyword>
<dbReference type="EMBL" id="LKAJ02000001">
    <property type="protein sequence ID" value="MCS5711945.1"/>
    <property type="molecule type" value="Genomic_DNA"/>
</dbReference>
<dbReference type="Pfam" id="PF12796">
    <property type="entry name" value="Ank_2"/>
    <property type="match status" value="1"/>
</dbReference>
<evidence type="ECO:0000313" key="5">
    <source>
        <dbReference type="EMBL" id="MCS5711945.1"/>
    </source>
</evidence>
<dbReference type="RefSeq" id="WP_075064881.1">
    <property type="nucleotide sequence ID" value="NZ_LKAJ02000001.1"/>
</dbReference>
<dbReference type="InterPro" id="IPR002110">
    <property type="entry name" value="Ankyrin_rpt"/>
</dbReference>
<keyword evidence="1" id="KW-0677">Repeat</keyword>
<evidence type="ECO:0000313" key="6">
    <source>
        <dbReference type="Proteomes" id="UP000051497"/>
    </source>
</evidence>
<dbReference type="STRING" id="295108.HT99x_00231"/>
<accession>A0A0Q9Z085</accession>
<reference evidence="4" key="1">
    <citation type="submission" date="2015-09" db="EMBL/GenBank/DDBJ databases">
        <title>Draft Genome Sequences of Two Novel Amoeba-resistant Intranuclear Bacteria, Candidatus Berkiella cookevillensis and Candidatus Berkiella aquae.</title>
        <authorList>
            <person name="Mehari Y.T."/>
            <person name="Arivett B.A."/>
            <person name="Farone A.L."/>
            <person name="Gunderson J.H."/>
            <person name="Farone M.B."/>
        </authorList>
    </citation>
    <scope>NUCLEOTIDE SEQUENCE [LARGE SCALE GENOMIC DNA]</scope>
    <source>
        <strain evidence="4">HT99</strain>
    </source>
</reference>
<gene>
    <name evidence="4" type="ORF">HT99x_00231</name>
    <name evidence="5" type="ORF">HT99x_010925</name>
</gene>
<dbReference type="OrthoDB" id="5648496at2"/>
<dbReference type="InterPro" id="IPR036770">
    <property type="entry name" value="Ankyrin_rpt-contain_sf"/>
</dbReference>
<dbReference type="EMBL" id="LKAJ01000001">
    <property type="protein sequence ID" value="KRG22692.1"/>
    <property type="molecule type" value="Genomic_DNA"/>
</dbReference>
<protein>
    <submittedName>
        <fullName evidence="5">Ankyrin repeat domain-containing protein</fullName>
    </submittedName>
    <submittedName>
        <fullName evidence="4">Ankyrin repeats (3 copies)</fullName>
    </submittedName>
</protein>
<dbReference type="PANTHER" id="PTHR24123:SF33">
    <property type="entry name" value="PROTEIN HOS4"/>
    <property type="match status" value="1"/>
</dbReference>
<dbReference type="SMART" id="SM00248">
    <property type="entry name" value="ANK"/>
    <property type="match status" value="4"/>
</dbReference>
<name>A0A0Q9Z085_9GAMM</name>
<dbReference type="SUPFAM" id="SSF48403">
    <property type="entry name" value="Ankyrin repeat"/>
    <property type="match status" value="1"/>
</dbReference>
<dbReference type="InterPro" id="IPR051165">
    <property type="entry name" value="Multifunctional_ANK_Repeat"/>
</dbReference>
<proteinExistence type="predicted"/>
<dbReference type="Proteomes" id="UP000051497">
    <property type="component" value="Unassembled WGS sequence"/>
</dbReference>
<evidence type="ECO:0000256" key="1">
    <source>
        <dbReference type="ARBA" id="ARBA00022737"/>
    </source>
</evidence>
<keyword evidence="3" id="KW-0472">Membrane</keyword>
<feature type="transmembrane region" description="Helical" evidence="3">
    <location>
        <begin position="207"/>
        <end position="224"/>
    </location>
</feature>
<comment type="caution">
    <text evidence="4">The sequence shown here is derived from an EMBL/GenBank/DDBJ whole genome shotgun (WGS) entry which is preliminary data.</text>
</comment>
<reference evidence="5" key="3">
    <citation type="submission" date="2021-06" db="EMBL/GenBank/DDBJ databases">
        <title>Genomic Description and Analysis of Intracellular Bacteria, Candidatus Berkiella cookevillensis and Candidatus Berkiella aquae.</title>
        <authorList>
            <person name="Kidane D.T."/>
            <person name="Mehari Y.T."/>
            <person name="Rice F.C."/>
            <person name="Arivett B.A."/>
            <person name="Farone A.L."/>
            <person name="Berk S.G."/>
            <person name="Farone M.B."/>
        </authorList>
    </citation>
    <scope>NUCLEOTIDE SEQUENCE</scope>
    <source>
        <strain evidence="5">HT99</strain>
    </source>
</reference>
<keyword evidence="3" id="KW-0812">Transmembrane</keyword>
<keyword evidence="2" id="KW-0040">ANK repeat</keyword>
<dbReference type="Gene3D" id="1.25.40.20">
    <property type="entry name" value="Ankyrin repeat-containing domain"/>
    <property type="match status" value="1"/>
</dbReference>
<dbReference type="AlphaFoldDB" id="A0A0Q9Z085"/>
<keyword evidence="3" id="KW-1133">Transmembrane helix</keyword>